<evidence type="ECO:0000313" key="3">
    <source>
        <dbReference type="Proteomes" id="UP000774617"/>
    </source>
</evidence>
<proteinExistence type="predicted"/>
<evidence type="ECO:0000256" key="1">
    <source>
        <dbReference type="SAM" id="MobiDB-lite"/>
    </source>
</evidence>
<feature type="compositionally biased region" description="Basic and acidic residues" evidence="1">
    <location>
        <begin position="16"/>
        <end position="37"/>
    </location>
</feature>
<dbReference type="Proteomes" id="UP000774617">
    <property type="component" value="Unassembled WGS sequence"/>
</dbReference>
<name>A0ABQ8GTU8_9PEZI</name>
<accession>A0ABQ8GTU8</accession>
<dbReference type="EMBL" id="JAGTJR010000003">
    <property type="protein sequence ID" value="KAH7062539.1"/>
    <property type="molecule type" value="Genomic_DNA"/>
</dbReference>
<comment type="caution">
    <text evidence="2">The sequence shown here is derived from an EMBL/GenBank/DDBJ whole genome shotgun (WGS) entry which is preliminary data.</text>
</comment>
<reference evidence="2 3" key="1">
    <citation type="journal article" date="2021" name="Nat. Commun.">
        <title>Genetic determinants of endophytism in the Arabidopsis root mycobiome.</title>
        <authorList>
            <person name="Mesny F."/>
            <person name="Miyauchi S."/>
            <person name="Thiergart T."/>
            <person name="Pickel B."/>
            <person name="Atanasova L."/>
            <person name="Karlsson M."/>
            <person name="Huettel B."/>
            <person name="Barry K.W."/>
            <person name="Haridas S."/>
            <person name="Chen C."/>
            <person name="Bauer D."/>
            <person name="Andreopoulos W."/>
            <person name="Pangilinan J."/>
            <person name="LaButti K."/>
            <person name="Riley R."/>
            <person name="Lipzen A."/>
            <person name="Clum A."/>
            <person name="Drula E."/>
            <person name="Henrissat B."/>
            <person name="Kohler A."/>
            <person name="Grigoriev I.V."/>
            <person name="Martin F.M."/>
            <person name="Hacquard S."/>
        </authorList>
    </citation>
    <scope>NUCLEOTIDE SEQUENCE [LARGE SCALE GENOMIC DNA]</scope>
    <source>
        <strain evidence="2 3">MPI-SDFR-AT-0080</strain>
    </source>
</reference>
<feature type="region of interest" description="Disordered" evidence="1">
    <location>
        <begin position="1"/>
        <end position="37"/>
    </location>
</feature>
<protein>
    <submittedName>
        <fullName evidence="2">Uncharacterized protein</fullName>
    </submittedName>
</protein>
<evidence type="ECO:0000313" key="2">
    <source>
        <dbReference type="EMBL" id="KAH7062539.1"/>
    </source>
</evidence>
<organism evidence="2 3">
    <name type="scientific">Macrophomina phaseolina</name>
    <dbReference type="NCBI Taxonomy" id="35725"/>
    <lineage>
        <taxon>Eukaryota</taxon>
        <taxon>Fungi</taxon>
        <taxon>Dikarya</taxon>
        <taxon>Ascomycota</taxon>
        <taxon>Pezizomycotina</taxon>
        <taxon>Dothideomycetes</taxon>
        <taxon>Dothideomycetes incertae sedis</taxon>
        <taxon>Botryosphaeriales</taxon>
        <taxon>Botryosphaeriaceae</taxon>
        <taxon>Macrophomina</taxon>
    </lineage>
</organism>
<keyword evidence="3" id="KW-1185">Reference proteome</keyword>
<sequence>MSTRRLPPATGAAYRYDTKEEGERRRNRCAKREEGRRDGALYGAQPIAGGFVEELHNHTRATLPPLRAGVAAALLPQTLGDAARVAQELGLRYLQADGLSPTQEGPEDWLLGFEKTGAVYGQARGVPAATGAANDAED</sequence>
<gene>
    <name evidence="2" type="ORF">B0J12DRAFT_695083</name>
</gene>